<reference evidence="2 3" key="1">
    <citation type="journal article" date="2020" name="Int. J. Syst. Evol. Microbiol.">
        <title>Novel acetic acid bacteria from cider fermentations: Acetobacter conturbans sp. nov. and Acetobacter fallax sp. nov.</title>
        <authorList>
            <person name="Sombolestani A.S."/>
            <person name="Cleenwerck I."/>
            <person name="Cnockaert M."/>
            <person name="Borremans W."/>
            <person name="Wieme A.D."/>
            <person name="De Vuyst L."/>
            <person name="Vandamme P."/>
        </authorList>
    </citation>
    <scope>NUCLEOTIDE SEQUENCE [LARGE SCALE GENOMIC DNA]</scope>
    <source>
        <strain evidence="2 3">LMG 30640</strain>
    </source>
</reference>
<comment type="caution">
    <text evidence="2">The sequence shown here is derived from an EMBL/GenBank/DDBJ whole genome shotgun (WGS) entry which is preliminary data.</text>
</comment>
<feature type="compositionally biased region" description="Basic and acidic residues" evidence="1">
    <location>
        <begin position="55"/>
        <end position="64"/>
    </location>
</feature>
<organism evidence="2 3">
    <name type="scientific">Acetobacter musti</name>
    <dbReference type="NCBI Taxonomy" id="864732"/>
    <lineage>
        <taxon>Bacteria</taxon>
        <taxon>Pseudomonadati</taxon>
        <taxon>Pseudomonadota</taxon>
        <taxon>Alphaproteobacteria</taxon>
        <taxon>Acetobacterales</taxon>
        <taxon>Acetobacteraceae</taxon>
        <taxon>Acetobacter</taxon>
    </lineage>
</organism>
<gene>
    <name evidence="2" type="ORF">GOB93_11810</name>
</gene>
<evidence type="ECO:0000313" key="2">
    <source>
        <dbReference type="EMBL" id="NHN85321.1"/>
    </source>
</evidence>
<evidence type="ECO:0000256" key="1">
    <source>
        <dbReference type="SAM" id="MobiDB-lite"/>
    </source>
</evidence>
<proteinExistence type="predicted"/>
<name>A0ABX0JPD7_9PROT</name>
<dbReference type="EMBL" id="WOTB01000015">
    <property type="protein sequence ID" value="NHN85321.1"/>
    <property type="molecule type" value="Genomic_DNA"/>
</dbReference>
<dbReference type="RefSeq" id="WP_173583716.1">
    <property type="nucleotide sequence ID" value="NZ_WOTB01000015.1"/>
</dbReference>
<sequence>MSAIISYCAATAVIVTAINAALVALFVRIRKAQDEAFWEKQSSQPASEQKIYRFHRPDGGRNRD</sequence>
<evidence type="ECO:0000313" key="3">
    <source>
        <dbReference type="Proteomes" id="UP000635278"/>
    </source>
</evidence>
<accession>A0ABX0JPD7</accession>
<protein>
    <submittedName>
        <fullName evidence="2">Uncharacterized protein</fullName>
    </submittedName>
</protein>
<keyword evidence="3" id="KW-1185">Reference proteome</keyword>
<feature type="region of interest" description="Disordered" evidence="1">
    <location>
        <begin position="38"/>
        <end position="64"/>
    </location>
</feature>
<dbReference type="Proteomes" id="UP000635278">
    <property type="component" value="Unassembled WGS sequence"/>
</dbReference>